<evidence type="ECO:0000256" key="7">
    <source>
        <dbReference type="ARBA" id="ARBA00022723"/>
    </source>
</evidence>
<keyword evidence="13 15" id="KW-0030">Aminoacyl-tRNA synthetase</keyword>
<keyword evidence="6 15" id="KW-0436">Ligase</keyword>
<dbReference type="PROSITE" id="PS51447">
    <property type="entry name" value="FDX_ACB"/>
    <property type="match status" value="1"/>
</dbReference>
<dbReference type="FunFam" id="3.30.70.380:FF:000001">
    <property type="entry name" value="Phenylalanine--tRNA ligase beta subunit"/>
    <property type="match status" value="1"/>
</dbReference>
<evidence type="ECO:0000256" key="13">
    <source>
        <dbReference type="ARBA" id="ARBA00023146"/>
    </source>
</evidence>
<dbReference type="InterPro" id="IPR045060">
    <property type="entry name" value="Phe-tRNA-ligase_IIc_bsu"/>
</dbReference>
<evidence type="ECO:0000256" key="8">
    <source>
        <dbReference type="ARBA" id="ARBA00022741"/>
    </source>
</evidence>
<evidence type="ECO:0000256" key="16">
    <source>
        <dbReference type="PROSITE-ProRule" id="PRU00209"/>
    </source>
</evidence>
<evidence type="ECO:0000256" key="3">
    <source>
        <dbReference type="ARBA" id="ARBA00011209"/>
    </source>
</evidence>
<dbReference type="InterPro" id="IPR005121">
    <property type="entry name" value="Fdx_antiC-bd"/>
</dbReference>
<dbReference type="GO" id="GO:0009328">
    <property type="term" value="C:phenylalanine-tRNA ligase complex"/>
    <property type="evidence" value="ECO:0007669"/>
    <property type="project" value="TreeGrafter"/>
</dbReference>
<dbReference type="RefSeq" id="WP_346052761.1">
    <property type="nucleotide sequence ID" value="NZ_JAYGII010000035.1"/>
</dbReference>
<keyword evidence="21" id="KW-1185">Reference proteome</keyword>
<protein>
    <recommendedName>
        <fullName evidence="15">Phenylalanine--tRNA ligase beta subunit</fullName>
        <ecNumber evidence="15">6.1.1.20</ecNumber>
    </recommendedName>
    <alternativeName>
        <fullName evidence="15">Phenylalanyl-tRNA synthetase beta subunit</fullName>
        <shortName evidence="15">PheRS</shortName>
    </alternativeName>
</protein>
<evidence type="ECO:0000256" key="1">
    <source>
        <dbReference type="ARBA" id="ARBA00004496"/>
    </source>
</evidence>
<evidence type="ECO:0000313" key="20">
    <source>
        <dbReference type="EMBL" id="MEA5446495.1"/>
    </source>
</evidence>
<dbReference type="Pfam" id="PF03147">
    <property type="entry name" value="FDX-ACB"/>
    <property type="match status" value="1"/>
</dbReference>
<evidence type="ECO:0000259" key="19">
    <source>
        <dbReference type="PROSITE" id="PS51483"/>
    </source>
</evidence>
<dbReference type="InterPro" id="IPR012340">
    <property type="entry name" value="NA-bd_OB-fold"/>
</dbReference>
<comment type="subunit">
    <text evidence="3 15">Tetramer of two alpha and two beta subunits.</text>
</comment>
<dbReference type="InterPro" id="IPR033714">
    <property type="entry name" value="tRNA_bind_bactPheRS"/>
</dbReference>
<evidence type="ECO:0000259" key="17">
    <source>
        <dbReference type="PROSITE" id="PS50886"/>
    </source>
</evidence>
<dbReference type="InterPro" id="IPR005147">
    <property type="entry name" value="tRNA_synthase_B5-dom"/>
</dbReference>
<keyword evidence="11 16" id="KW-0694">RNA-binding</keyword>
<comment type="cofactor">
    <cofactor evidence="15">
        <name>Mg(2+)</name>
        <dbReference type="ChEBI" id="CHEBI:18420"/>
    </cofactor>
    <text evidence="15">Binds 2 magnesium ions per tetramer.</text>
</comment>
<evidence type="ECO:0000256" key="12">
    <source>
        <dbReference type="ARBA" id="ARBA00022917"/>
    </source>
</evidence>
<dbReference type="SMART" id="SM00873">
    <property type="entry name" value="B3_4"/>
    <property type="match status" value="1"/>
</dbReference>
<proteinExistence type="inferred from homology"/>
<dbReference type="InterPro" id="IPR005146">
    <property type="entry name" value="B3/B4_tRNA-bd"/>
</dbReference>
<keyword evidence="7 15" id="KW-0479">Metal-binding</keyword>
<dbReference type="SUPFAM" id="SSF55681">
    <property type="entry name" value="Class II aaRS and biotin synthetases"/>
    <property type="match status" value="1"/>
</dbReference>
<dbReference type="EMBL" id="JAYGII010000035">
    <property type="protein sequence ID" value="MEA5446495.1"/>
    <property type="molecule type" value="Genomic_DNA"/>
</dbReference>
<dbReference type="InterPro" id="IPR009061">
    <property type="entry name" value="DNA-bd_dom_put_sf"/>
</dbReference>
<evidence type="ECO:0000256" key="15">
    <source>
        <dbReference type="HAMAP-Rule" id="MF_00283"/>
    </source>
</evidence>
<keyword evidence="8 15" id="KW-0547">Nucleotide-binding</keyword>
<dbReference type="SMART" id="SM00896">
    <property type="entry name" value="FDX-ACB"/>
    <property type="match status" value="1"/>
</dbReference>
<dbReference type="PROSITE" id="PS51483">
    <property type="entry name" value="B5"/>
    <property type="match status" value="1"/>
</dbReference>
<accession>A0AAP6JGC1</accession>
<dbReference type="FunFam" id="2.40.50.140:FF:000045">
    <property type="entry name" value="Phenylalanine--tRNA ligase beta subunit"/>
    <property type="match status" value="1"/>
</dbReference>
<feature type="domain" description="B5" evidence="19">
    <location>
        <begin position="398"/>
        <end position="473"/>
    </location>
</feature>
<dbReference type="SUPFAM" id="SSF54991">
    <property type="entry name" value="Anticodon-binding domain of PheRS"/>
    <property type="match status" value="1"/>
</dbReference>
<comment type="catalytic activity">
    <reaction evidence="14 15">
        <text>tRNA(Phe) + L-phenylalanine + ATP = L-phenylalanyl-tRNA(Phe) + AMP + diphosphate + H(+)</text>
        <dbReference type="Rhea" id="RHEA:19413"/>
        <dbReference type="Rhea" id="RHEA-COMP:9668"/>
        <dbReference type="Rhea" id="RHEA-COMP:9699"/>
        <dbReference type="ChEBI" id="CHEBI:15378"/>
        <dbReference type="ChEBI" id="CHEBI:30616"/>
        <dbReference type="ChEBI" id="CHEBI:33019"/>
        <dbReference type="ChEBI" id="CHEBI:58095"/>
        <dbReference type="ChEBI" id="CHEBI:78442"/>
        <dbReference type="ChEBI" id="CHEBI:78531"/>
        <dbReference type="ChEBI" id="CHEBI:456215"/>
        <dbReference type="EC" id="6.1.1.20"/>
    </reaction>
</comment>
<keyword evidence="12 15" id="KW-0648">Protein biosynthesis</keyword>
<dbReference type="SUPFAM" id="SSF50249">
    <property type="entry name" value="Nucleic acid-binding proteins"/>
    <property type="match status" value="1"/>
</dbReference>
<dbReference type="SMART" id="SM00874">
    <property type="entry name" value="B5"/>
    <property type="match status" value="1"/>
</dbReference>
<comment type="subcellular location">
    <subcellularLocation>
        <location evidence="1 15">Cytoplasm</location>
    </subcellularLocation>
</comment>
<dbReference type="SUPFAM" id="SSF46955">
    <property type="entry name" value="Putative DNA-binding domain"/>
    <property type="match status" value="1"/>
</dbReference>
<keyword evidence="5 16" id="KW-0820">tRNA-binding</keyword>
<name>A0AAP6JGC1_9GAMM</name>
<dbReference type="HAMAP" id="MF_00283">
    <property type="entry name" value="Phe_tRNA_synth_beta1"/>
    <property type="match status" value="1"/>
</dbReference>
<dbReference type="Proteomes" id="UP001302316">
    <property type="component" value="Unassembled WGS sequence"/>
</dbReference>
<evidence type="ECO:0000259" key="18">
    <source>
        <dbReference type="PROSITE" id="PS51447"/>
    </source>
</evidence>
<dbReference type="PANTHER" id="PTHR10947">
    <property type="entry name" value="PHENYLALANYL-TRNA SYNTHETASE BETA CHAIN AND LEUCINE-RICH REPEAT-CONTAINING PROTEIN 47"/>
    <property type="match status" value="1"/>
</dbReference>
<dbReference type="PROSITE" id="PS50886">
    <property type="entry name" value="TRBD"/>
    <property type="match status" value="1"/>
</dbReference>
<evidence type="ECO:0000256" key="4">
    <source>
        <dbReference type="ARBA" id="ARBA00022490"/>
    </source>
</evidence>
<gene>
    <name evidence="15 20" type="primary">pheT</name>
    <name evidence="20" type="ORF">VCB98_11765</name>
</gene>
<dbReference type="Gene3D" id="3.30.56.10">
    <property type="match status" value="2"/>
</dbReference>
<evidence type="ECO:0000313" key="21">
    <source>
        <dbReference type="Proteomes" id="UP001302316"/>
    </source>
</evidence>
<dbReference type="Gene3D" id="3.50.40.10">
    <property type="entry name" value="Phenylalanyl-trna Synthetase, Chain B, domain 3"/>
    <property type="match status" value="1"/>
</dbReference>
<dbReference type="InterPro" id="IPR004532">
    <property type="entry name" value="Phe-tRNA-ligase_IIc_bsu_bact"/>
</dbReference>
<dbReference type="EC" id="6.1.1.20" evidence="15"/>
<reference evidence="20 21" key="1">
    <citation type="submission" date="2023-12" db="EMBL/GenBank/DDBJ databases">
        <title>Whole-genome sequencing of halo(alkali)philic microorganisms from hypersaline lakes.</title>
        <authorList>
            <person name="Sorokin D.Y."/>
            <person name="Merkel A.Y."/>
            <person name="Messina E."/>
            <person name="Yakimov M."/>
        </authorList>
    </citation>
    <scope>NUCLEOTIDE SEQUENCE [LARGE SCALE GENOMIC DNA]</scope>
    <source>
        <strain evidence="20 21">AB-CW1</strain>
    </source>
</reference>
<dbReference type="InterPro" id="IPR020825">
    <property type="entry name" value="Phe-tRNA_synthase-like_B3/B4"/>
</dbReference>
<dbReference type="GO" id="GO:0006432">
    <property type="term" value="P:phenylalanyl-tRNA aminoacylation"/>
    <property type="evidence" value="ECO:0007669"/>
    <property type="project" value="UniProtKB-UniRule"/>
</dbReference>
<dbReference type="GO" id="GO:0004826">
    <property type="term" value="F:phenylalanine-tRNA ligase activity"/>
    <property type="evidence" value="ECO:0007669"/>
    <property type="project" value="UniProtKB-UniRule"/>
</dbReference>
<dbReference type="NCBIfam" id="NF045760">
    <property type="entry name" value="YtpR"/>
    <property type="match status" value="1"/>
</dbReference>
<dbReference type="InterPro" id="IPR045864">
    <property type="entry name" value="aa-tRNA-synth_II/BPL/LPL"/>
</dbReference>
<dbReference type="Pfam" id="PF03483">
    <property type="entry name" value="B3_4"/>
    <property type="match status" value="1"/>
</dbReference>
<dbReference type="InterPro" id="IPR036690">
    <property type="entry name" value="Fdx_antiC-bd_sf"/>
</dbReference>
<organism evidence="20 21">
    <name type="scientific">Natronospira elongata</name>
    <dbReference type="NCBI Taxonomy" id="3110268"/>
    <lineage>
        <taxon>Bacteria</taxon>
        <taxon>Pseudomonadati</taxon>
        <taxon>Pseudomonadota</taxon>
        <taxon>Gammaproteobacteria</taxon>
        <taxon>Natronospirales</taxon>
        <taxon>Natronospiraceae</taxon>
        <taxon>Natronospira</taxon>
    </lineage>
</organism>
<dbReference type="AlphaFoldDB" id="A0AAP6JGC1"/>
<evidence type="ECO:0000256" key="5">
    <source>
        <dbReference type="ARBA" id="ARBA00022555"/>
    </source>
</evidence>
<dbReference type="CDD" id="cd00769">
    <property type="entry name" value="PheRS_beta_core"/>
    <property type="match status" value="1"/>
</dbReference>
<dbReference type="FunFam" id="3.30.930.10:FF:000022">
    <property type="entry name" value="Phenylalanine--tRNA ligase beta subunit"/>
    <property type="match status" value="1"/>
</dbReference>
<evidence type="ECO:0000256" key="14">
    <source>
        <dbReference type="ARBA" id="ARBA00049255"/>
    </source>
</evidence>
<dbReference type="Gene3D" id="2.40.50.140">
    <property type="entry name" value="Nucleic acid-binding proteins"/>
    <property type="match status" value="1"/>
</dbReference>
<feature type="binding site" evidence="15">
    <location>
        <position position="460"/>
    </location>
    <ligand>
        <name>Mg(2+)</name>
        <dbReference type="ChEBI" id="CHEBI:18420"/>
        <note>shared with alpha subunit</note>
    </ligand>
</feature>
<feature type="binding site" evidence="15">
    <location>
        <position position="457"/>
    </location>
    <ligand>
        <name>Mg(2+)</name>
        <dbReference type="ChEBI" id="CHEBI:18420"/>
        <note>shared with alpha subunit</note>
    </ligand>
</feature>
<feature type="domain" description="TRNA-binding" evidence="17">
    <location>
        <begin position="39"/>
        <end position="147"/>
    </location>
</feature>
<dbReference type="GO" id="GO:0005524">
    <property type="term" value="F:ATP binding"/>
    <property type="evidence" value="ECO:0007669"/>
    <property type="project" value="UniProtKB-UniRule"/>
</dbReference>
<dbReference type="PANTHER" id="PTHR10947:SF0">
    <property type="entry name" value="PHENYLALANINE--TRNA LIGASE BETA SUBUNIT"/>
    <property type="match status" value="1"/>
</dbReference>
<keyword evidence="10 15" id="KW-0460">Magnesium</keyword>
<evidence type="ECO:0000256" key="2">
    <source>
        <dbReference type="ARBA" id="ARBA00008653"/>
    </source>
</evidence>
<dbReference type="InterPro" id="IPR002547">
    <property type="entry name" value="tRNA-bd_dom"/>
</dbReference>
<evidence type="ECO:0000256" key="10">
    <source>
        <dbReference type="ARBA" id="ARBA00022842"/>
    </source>
</evidence>
<dbReference type="Gene3D" id="3.30.930.10">
    <property type="entry name" value="Bira Bifunctional Protein, Domain 2"/>
    <property type="match status" value="1"/>
</dbReference>
<dbReference type="FunFam" id="3.30.56.10:FF:000002">
    <property type="entry name" value="Phenylalanine--tRNA ligase beta subunit"/>
    <property type="match status" value="1"/>
</dbReference>
<keyword evidence="9 15" id="KW-0067">ATP-binding</keyword>
<comment type="similarity">
    <text evidence="2 15">Belongs to the phenylalanyl-tRNA synthetase beta subunit family. Type 1 subfamily.</text>
</comment>
<dbReference type="SUPFAM" id="SSF56037">
    <property type="entry name" value="PheT/TilS domain"/>
    <property type="match status" value="1"/>
</dbReference>
<feature type="binding site" evidence="15">
    <location>
        <position position="451"/>
    </location>
    <ligand>
        <name>Mg(2+)</name>
        <dbReference type="ChEBI" id="CHEBI:18420"/>
        <note>shared with alpha subunit</note>
    </ligand>
</feature>
<dbReference type="FunFam" id="3.50.40.10:FF:000001">
    <property type="entry name" value="Phenylalanine--tRNA ligase beta subunit"/>
    <property type="match status" value="1"/>
</dbReference>
<dbReference type="GO" id="GO:0000049">
    <property type="term" value="F:tRNA binding"/>
    <property type="evidence" value="ECO:0007669"/>
    <property type="project" value="UniProtKB-UniRule"/>
</dbReference>
<sequence length="789" mass="85303">MRVSTNWLNEWVDHGLETQALADRLTMAGLEVDAIEGAAEDFSGVVVGEVISVEPHPNADKLNLCQVSDGNDTVPVVCGAPNVFKGMRAPFARVGAVLPGDFKIKKAKLRGEASQGMLCSAKELGLSEDAAGLMQLAGDAPVGTDLRDYLGLDDQIIEIDLTPNRGDCLGMIGVAREVGALTGKSVCRPPVGEVSQGGSEEIPVSVEDPADCPSYAGRVITGIDTRAESPVWLTERLRRAGLRPISPVVDVTNYVMLELGQPMHGFRLDAIQGGVTVRRGRQDEKITLLDEREVALDEDILVIADERGPIAMAGVMGGLGTAVEPDTEAVFLESACFSPTVIAGRARRFGLHTDASHRFERGVDPALQQRALDRATALIQSIAGGEAGPVTLAGSQPAEAAPIRLRRERLHAVLGFELEADQVTDMLQRLGLEVRADEAGWEAVPPSFRFDLAIEEDLIEEVVRIHGYDRVPVESLPSDVRPGEMPESRLALDQLRSLLVERGYQEAITYSFVPAETDRILSGGTEGQKLANPISQDLETMRTTLWSGLVGALRHNANRQQSRIRLFESGLRFILQGSDIKQEPWVAGVAWGSAEPEQWDGRKRPLDFFDVKGDVEALLTAGGPRGLTFQADSHPALHPGQCARILVESEDGGWIGRIHPQVADQLDIPAGCYLFEIPLSVAARGRLPAYRPVSRFPSVRRDLAFIVDESVPAAELVCAAREAAGEVLAEVRVFDVYQGKGVDSGRKSIALGLILQGSSRTLTDDDSDRVVQQVRELLETRLGATVRDQ</sequence>
<dbReference type="Gene3D" id="3.30.70.380">
    <property type="entry name" value="Ferrodoxin-fold anticodon-binding domain"/>
    <property type="match status" value="1"/>
</dbReference>
<keyword evidence="4 15" id="KW-0963">Cytoplasm</keyword>
<dbReference type="NCBIfam" id="TIGR00472">
    <property type="entry name" value="pheT_bact"/>
    <property type="match status" value="1"/>
</dbReference>
<comment type="caution">
    <text evidence="20">The sequence shown here is derived from an EMBL/GenBank/DDBJ whole genome shotgun (WGS) entry which is preliminary data.</text>
</comment>
<evidence type="ECO:0000256" key="9">
    <source>
        <dbReference type="ARBA" id="ARBA00022840"/>
    </source>
</evidence>
<dbReference type="CDD" id="cd02796">
    <property type="entry name" value="tRNA_bind_bactPheRS"/>
    <property type="match status" value="1"/>
</dbReference>
<feature type="domain" description="FDX-ACB" evidence="18">
    <location>
        <begin position="694"/>
        <end position="787"/>
    </location>
</feature>
<dbReference type="Pfam" id="PF17759">
    <property type="entry name" value="tRNA_synthFbeta"/>
    <property type="match status" value="1"/>
</dbReference>
<evidence type="ECO:0000256" key="6">
    <source>
        <dbReference type="ARBA" id="ARBA00022598"/>
    </source>
</evidence>
<dbReference type="GO" id="GO:0000287">
    <property type="term" value="F:magnesium ion binding"/>
    <property type="evidence" value="ECO:0007669"/>
    <property type="project" value="UniProtKB-UniRule"/>
</dbReference>
<dbReference type="Pfam" id="PF01588">
    <property type="entry name" value="tRNA_bind"/>
    <property type="match status" value="1"/>
</dbReference>
<dbReference type="Pfam" id="PF03484">
    <property type="entry name" value="B5"/>
    <property type="match status" value="1"/>
</dbReference>
<feature type="binding site" evidence="15">
    <location>
        <position position="461"/>
    </location>
    <ligand>
        <name>Mg(2+)</name>
        <dbReference type="ChEBI" id="CHEBI:18420"/>
        <note>shared with alpha subunit</note>
    </ligand>
</feature>
<dbReference type="InterPro" id="IPR041616">
    <property type="entry name" value="PheRS_beta_core"/>
</dbReference>
<evidence type="ECO:0000256" key="11">
    <source>
        <dbReference type="ARBA" id="ARBA00022884"/>
    </source>
</evidence>